<reference evidence="1" key="1">
    <citation type="journal article" date="2021" name="Proc. Natl. Acad. Sci. U.S.A.">
        <title>A Catalog of Tens of Thousands of Viruses from Human Metagenomes Reveals Hidden Associations with Chronic Diseases.</title>
        <authorList>
            <person name="Tisza M.J."/>
            <person name="Buck C.B."/>
        </authorList>
    </citation>
    <scope>NUCLEOTIDE SEQUENCE</scope>
    <source>
        <strain evidence="1">CtKS020</strain>
    </source>
</reference>
<dbReference type="EMBL" id="BK015730">
    <property type="protein sequence ID" value="DAE22276.1"/>
    <property type="molecule type" value="Genomic_DNA"/>
</dbReference>
<organism evidence="1">
    <name type="scientific">Podoviridae sp. ctKS020</name>
    <dbReference type="NCBI Taxonomy" id="2826552"/>
    <lineage>
        <taxon>Viruses</taxon>
        <taxon>Duplodnaviria</taxon>
        <taxon>Heunggongvirae</taxon>
        <taxon>Uroviricota</taxon>
        <taxon>Caudoviricetes</taxon>
    </lineage>
</organism>
<name>A0A8S5QUG4_9CAUD</name>
<evidence type="ECO:0000313" key="1">
    <source>
        <dbReference type="EMBL" id="DAE22276.1"/>
    </source>
</evidence>
<sequence length="46" mass="5195">MLLYSRAVTLMSLLCNVDLNKQNNKARTFLGSGFAVFYAKFAVYSK</sequence>
<proteinExistence type="predicted"/>
<protein>
    <submittedName>
        <fullName evidence="1">Uncharacterized protein</fullName>
    </submittedName>
</protein>
<accession>A0A8S5QUG4</accession>